<feature type="compositionally biased region" description="Low complexity" evidence="1">
    <location>
        <begin position="449"/>
        <end position="471"/>
    </location>
</feature>
<organism evidence="2 3">
    <name type="scientific">Rattus norvegicus</name>
    <name type="common">Rat</name>
    <dbReference type="NCBI Taxonomy" id="10116"/>
    <lineage>
        <taxon>Eukaryota</taxon>
        <taxon>Metazoa</taxon>
        <taxon>Chordata</taxon>
        <taxon>Craniata</taxon>
        <taxon>Vertebrata</taxon>
        <taxon>Euteleostomi</taxon>
        <taxon>Mammalia</taxon>
        <taxon>Eutheria</taxon>
        <taxon>Euarchontoglires</taxon>
        <taxon>Glires</taxon>
        <taxon>Rodentia</taxon>
        <taxon>Myomorpha</taxon>
        <taxon>Muroidea</taxon>
        <taxon>Muridae</taxon>
        <taxon>Murinae</taxon>
        <taxon>Rattus</taxon>
    </lineage>
</organism>
<evidence type="ECO:0000256" key="1">
    <source>
        <dbReference type="SAM" id="MobiDB-lite"/>
    </source>
</evidence>
<feature type="compositionally biased region" description="Gly residues" evidence="1">
    <location>
        <begin position="13"/>
        <end position="22"/>
    </location>
</feature>
<feature type="compositionally biased region" description="Basic and acidic residues" evidence="1">
    <location>
        <begin position="251"/>
        <end position="271"/>
    </location>
</feature>
<reference evidence="2" key="3">
    <citation type="submission" date="2025-09" db="UniProtKB">
        <authorList>
            <consortium name="Ensembl"/>
        </authorList>
    </citation>
    <scope>IDENTIFICATION</scope>
    <source>
        <strain evidence="2">Brown Norway</strain>
    </source>
</reference>
<keyword evidence="3" id="KW-1185">Reference proteome</keyword>
<feature type="compositionally biased region" description="Gly residues" evidence="1">
    <location>
        <begin position="579"/>
        <end position="591"/>
    </location>
</feature>
<evidence type="ECO:0000313" key="2">
    <source>
        <dbReference type="Ensembl" id="ENSRNOP00000111786.1"/>
    </source>
</evidence>
<feature type="compositionally biased region" description="Polar residues" evidence="1">
    <location>
        <begin position="518"/>
        <end position="539"/>
    </location>
</feature>
<feature type="compositionally biased region" description="Low complexity" evidence="1">
    <location>
        <begin position="78"/>
        <end position="98"/>
    </location>
</feature>
<reference evidence="2" key="1">
    <citation type="submission" date="2024-01" db="EMBL/GenBank/DDBJ databases">
        <title>GRCr8: a new rat reference genome assembly contstructed from accurate long reads and long range scaffolding.</title>
        <authorList>
            <person name="Doris P.A."/>
            <person name="Kalbfleisch T."/>
            <person name="Li K."/>
            <person name="Howe K."/>
            <person name="Wood J."/>
        </authorList>
    </citation>
    <scope>NUCLEOTIDE SEQUENCE [LARGE SCALE GENOMIC DNA]</scope>
    <source>
        <strain evidence="2">Brown Norway</strain>
    </source>
</reference>
<feature type="compositionally biased region" description="Low complexity" evidence="1">
    <location>
        <begin position="241"/>
        <end position="250"/>
    </location>
</feature>
<name>A0ABK0M1V4_RAT</name>
<proteinExistence type="predicted"/>
<feature type="compositionally biased region" description="Basic residues" evidence="1">
    <location>
        <begin position="568"/>
        <end position="578"/>
    </location>
</feature>
<feature type="compositionally biased region" description="Pro residues" evidence="1">
    <location>
        <begin position="165"/>
        <end position="175"/>
    </location>
</feature>
<sequence>MQPRGSLLLPAIGTGGRCGRLGGPPCPWLSPPPRGRLFSACRAGLPGRPASGPPYLSPSRVSGPPHGGRSAPVPRAGATSRSPPSTAPSPGLRGTGRVPRPPVGPGQSRLRPLVSGPQAGGQRLRDRDPFFPRGSLPRWGAGRGGRGPSATGSPRATRPRSAPATPRPGSPPTPRVPGEANLCSSGEHRAAADVPTGGCDKEPPRGQGVDTRGDRTQEGGEKPREQREGPRPEQGPDIPGQQEESPQQEPSSERGDSVGEREARSPGHEGEGGGEWPGISGERRESPGEWGADVPRGRGEGAGEWGSDVPKDRGEGGREWGPEAAQEHGEAARDWTSESPRTLGEDARDWGSSSRDAAGSSPCALRGSLAPERLGDGPWPAWPSPQEREPGPRDRVESPREWGGTESPRGWEAGPREWGPSPGGRGDGPRRRPRKRRGRKGRMGRQLETTATSASATGGPAEEAGASAPEGQAGGGPRGRARGPRQQARRRHGPQRRRGPPQAGEEGPGDATLVLGLGTTSGEQRADQRSSPVFSPCSQTLPALAGAPTAHAHAVPGPGPAAATLGGRGRRGSWRGGRRGGGAGASGGGRGGRGRGRGGRGGSGLSGTREDAGSPSARRGEQRRRGHGPPAAGAAQVSTRGRRARGQRTGEEAQDGLLPRGRDRLPLRPGDSNQRVERPGHPRGGHGAINAPSAPDASPPHHPRRWVSQQRQRLWRQFRVGGGFPPPPPTRPPPVLLPLLRLTCAGDPGASRPGSRRPARRNLLLHSVEATRPRPSTSVFGKISSVVLQAWPQKSASFLLPTSRRRGPRLQQPCKKRCDGDQAQARAQAQPSWLRLQPNEAYWMDLIHSSFSSCVGAEIRYTMWFPSTTRPSASVLQALMSCPLLLGM</sequence>
<dbReference type="Proteomes" id="UP000002494">
    <property type="component" value="Chromosome 1"/>
</dbReference>
<feature type="compositionally biased region" description="Basic and acidic residues" evidence="1">
    <location>
        <begin position="211"/>
        <end position="231"/>
    </location>
</feature>
<feature type="region of interest" description="Disordered" evidence="1">
    <location>
        <begin position="1"/>
        <end position="710"/>
    </location>
</feature>
<feature type="compositionally biased region" description="Basic and acidic residues" evidence="1">
    <location>
        <begin position="386"/>
        <end position="400"/>
    </location>
</feature>
<protein>
    <submittedName>
        <fullName evidence="2">Lemur tyrosine kinase 3</fullName>
    </submittedName>
</protein>
<accession>A0ABK0M1V4</accession>
<feature type="compositionally biased region" description="Basic residues" evidence="1">
    <location>
        <begin position="431"/>
        <end position="443"/>
    </location>
</feature>
<reference evidence="2" key="2">
    <citation type="submission" date="2025-08" db="UniProtKB">
        <authorList>
            <consortium name="Ensembl"/>
        </authorList>
    </citation>
    <scope>IDENTIFICATION</scope>
    <source>
        <strain evidence="2">Brown Norway</strain>
    </source>
</reference>
<feature type="compositionally biased region" description="Basic and acidic residues" evidence="1">
    <location>
        <begin position="309"/>
        <end position="336"/>
    </location>
</feature>
<evidence type="ECO:0000313" key="3">
    <source>
        <dbReference type="Proteomes" id="UP000002494"/>
    </source>
</evidence>
<gene>
    <name evidence="2" type="primary">Lmtk3</name>
</gene>
<feature type="compositionally biased region" description="Basic residues" evidence="1">
    <location>
        <begin position="479"/>
        <end position="499"/>
    </location>
</feature>
<feature type="compositionally biased region" description="Pro residues" evidence="1">
    <location>
        <begin position="24"/>
        <end position="34"/>
    </location>
</feature>
<dbReference type="Ensembl" id="ENSRNOT00000149002.1">
    <property type="protein sequence ID" value="ENSRNOP00000111786.1"/>
    <property type="gene ID" value="ENSRNOG00000021048.9"/>
</dbReference>
<feature type="compositionally biased region" description="Low complexity" evidence="1">
    <location>
        <begin position="540"/>
        <end position="565"/>
    </location>
</feature>
<dbReference type="RGD" id="1588641">
    <property type="gene designation" value="Lmtk3"/>
</dbReference>
<feature type="compositionally biased region" description="Low complexity" evidence="1">
    <location>
        <begin position="148"/>
        <end position="164"/>
    </location>
</feature>
<dbReference type="GeneTree" id="ENSGT00940000154244"/>